<dbReference type="InterPro" id="IPR000073">
    <property type="entry name" value="AB_hydrolase_1"/>
</dbReference>
<keyword evidence="2 5" id="KW-0963">Cytoplasm</keyword>
<comment type="function">
    <text evidence="5">The physiological role of BioH is to remove the methyl group introduced by BioC when the pimeloyl moiety is complete. It allows to synthesize pimeloyl-ACP via the fatty acid synthetic pathway through the hydrolysis of the ester bonds of pimeloyl-ACP esters.</text>
</comment>
<gene>
    <name evidence="5 7" type="primary">bioH</name>
    <name evidence="7" type="ORF">GCM10007391_26560</name>
</gene>
<accession>A0A918N0R3</accession>
<comment type="catalytic activity">
    <reaction evidence="5">
        <text>6-carboxyhexanoyl-[ACP] methyl ester + H2O = 6-carboxyhexanoyl-[ACP] + methanol + H(+)</text>
        <dbReference type="Rhea" id="RHEA:42700"/>
        <dbReference type="Rhea" id="RHEA-COMP:9955"/>
        <dbReference type="Rhea" id="RHEA-COMP:10186"/>
        <dbReference type="ChEBI" id="CHEBI:15377"/>
        <dbReference type="ChEBI" id="CHEBI:15378"/>
        <dbReference type="ChEBI" id="CHEBI:17790"/>
        <dbReference type="ChEBI" id="CHEBI:78846"/>
        <dbReference type="ChEBI" id="CHEBI:82735"/>
        <dbReference type="EC" id="3.1.1.85"/>
    </reaction>
</comment>
<dbReference type="PANTHER" id="PTHR43798:SF31">
    <property type="entry name" value="AB HYDROLASE SUPERFAMILY PROTEIN YCLE"/>
    <property type="match status" value="1"/>
</dbReference>
<dbReference type="Gene3D" id="3.40.50.1820">
    <property type="entry name" value="alpha/beta hydrolase"/>
    <property type="match status" value="1"/>
</dbReference>
<comment type="subcellular location">
    <subcellularLocation>
        <location evidence="5">Cytoplasm</location>
    </subcellularLocation>
</comment>
<feature type="active site" description="Nucleophile" evidence="5">
    <location>
        <position position="104"/>
    </location>
</feature>
<feature type="domain" description="AB hydrolase-1" evidence="6">
    <location>
        <begin position="36"/>
        <end position="263"/>
    </location>
</feature>
<proteinExistence type="inferred from homology"/>
<evidence type="ECO:0000256" key="2">
    <source>
        <dbReference type="ARBA" id="ARBA00022490"/>
    </source>
</evidence>
<comment type="caution">
    <text evidence="7">The sequence shown here is derived from an EMBL/GenBank/DDBJ whole genome shotgun (WGS) entry which is preliminary data.</text>
</comment>
<sequence>MGRDTLIKIREQEMLVIASQNSQRLVSRTVGTGNDLVLLHGWGMNSGAFSSFIPFLSSHFRVTTIDLPGFGENATVLPARYDLASLTAMIAAHLPAHAIIAGWSLGGLVAQSLALEETELRGVVTLASSPKFVAGPGWPGIDPALLDEFKSQLKDDYQKTIDRFLAIQAMGSDSARHDIKRIRQQITDYPAPAEAALHGGLGILGDADMRERIGRIQRPSLRIYGRRDTLVPSSGIDRICELHPQSDTVVLPHASHAPFMSHPQQTANIILNFAASLDQKTLA</sequence>
<evidence type="ECO:0000259" key="6">
    <source>
        <dbReference type="Pfam" id="PF00561"/>
    </source>
</evidence>
<dbReference type="EC" id="3.1.1.85" evidence="5"/>
<feature type="binding site" evidence="5">
    <location>
        <begin position="164"/>
        <end position="168"/>
    </location>
    <ligand>
        <name>substrate</name>
    </ligand>
</feature>
<evidence type="ECO:0000256" key="3">
    <source>
        <dbReference type="ARBA" id="ARBA00022756"/>
    </source>
</evidence>
<evidence type="ECO:0000313" key="7">
    <source>
        <dbReference type="EMBL" id="GGW90936.1"/>
    </source>
</evidence>
<dbReference type="AlphaFoldDB" id="A0A918N0R3"/>
<dbReference type="Proteomes" id="UP000631300">
    <property type="component" value="Unassembled WGS sequence"/>
</dbReference>
<keyword evidence="3 5" id="KW-0093">Biotin biosynthesis</keyword>
<evidence type="ECO:0000256" key="1">
    <source>
        <dbReference type="ARBA" id="ARBA00022487"/>
    </source>
</evidence>
<evidence type="ECO:0000256" key="5">
    <source>
        <dbReference type="HAMAP-Rule" id="MF_01260"/>
    </source>
</evidence>
<reference evidence="7" key="1">
    <citation type="journal article" date="2014" name="Int. J. Syst. Evol. Microbiol.">
        <title>Complete genome sequence of Corynebacterium casei LMG S-19264T (=DSM 44701T), isolated from a smear-ripened cheese.</title>
        <authorList>
            <consortium name="US DOE Joint Genome Institute (JGI-PGF)"/>
            <person name="Walter F."/>
            <person name="Albersmeier A."/>
            <person name="Kalinowski J."/>
            <person name="Ruckert C."/>
        </authorList>
    </citation>
    <scope>NUCLEOTIDE SEQUENCE</scope>
    <source>
        <strain evidence="7">KCTC 22164</strain>
    </source>
</reference>
<organism evidence="7 8">
    <name type="scientific">Alteromonas halophila</name>
    <dbReference type="NCBI Taxonomy" id="516698"/>
    <lineage>
        <taxon>Bacteria</taxon>
        <taxon>Pseudomonadati</taxon>
        <taxon>Pseudomonadota</taxon>
        <taxon>Gammaproteobacteria</taxon>
        <taxon>Alteromonadales</taxon>
        <taxon>Alteromonadaceae</taxon>
        <taxon>Alteromonas/Salinimonas group</taxon>
        <taxon>Alteromonas</taxon>
    </lineage>
</organism>
<dbReference type="InterPro" id="IPR050266">
    <property type="entry name" value="AB_hydrolase_sf"/>
</dbReference>
<dbReference type="SUPFAM" id="SSF53474">
    <property type="entry name" value="alpha/beta-Hydrolases"/>
    <property type="match status" value="1"/>
</dbReference>
<dbReference type="HAMAP" id="MF_01260">
    <property type="entry name" value="Carboxylester"/>
    <property type="match status" value="1"/>
</dbReference>
<dbReference type="PANTHER" id="PTHR43798">
    <property type="entry name" value="MONOACYLGLYCEROL LIPASE"/>
    <property type="match status" value="1"/>
</dbReference>
<feature type="binding site" evidence="5">
    <location>
        <position position="42"/>
    </location>
    <ligand>
        <name>substrate</name>
    </ligand>
</feature>
<comment type="subunit">
    <text evidence="5">Monomer.</text>
</comment>
<reference evidence="7" key="2">
    <citation type="submission" date="2020-09" db="EMBL/GenBank/DDBJ databases">
        <authorList>
            <person name="Sun Q."/>
            <person name="Kim S."/>
        </authorList>
    </citation>
    <scope>NUCLEOTIDE SEQUENCE</scope>
    <source>
        <strain evidence="7">KCTC 22164</strain>
    </source>
</reference>
<evidence type="ECO:0000313" key="8">
    <source>
        <dbReference type="Proteomes" id="UP000631300"/>
    </source>
</evidence>
<dbReference type="GO" id="GO:0005737">
    <property type="term" value="C:cytoplasm"/>
    <property type="evidence" value="ECO:0007669"/>
    <property type="project" value="UniProtKB-SubCell"/>
</dbReference>
<dbReference type="GO" id="GO:0090499">
    <property type="term" value="F:pimelyl-[acyl-carrier protein] methyl ester esterase activity"/>
    <property type="evidence" value="ECO:0007669"/>
    <property type="project" value="UniProtKB-EC"/>
</dbReference>
<dbReference type="InterPro" id="IPR010076">
    <property type="entry name" value="BioH"/>
</dbReference>
<keyword evidence="8" id="KW-1185">Reference proteome</keyword>
<feature type="active site" evidence="5">
    <location>
        <position position="228"/>
    </location>
</feature>
<evidence type="ECO:0000256" key="4">
    <source>
        <dbReference type="ARBA" id="ARBA00022801"/>
    </source>
</evidence>
<dbReference type="InterPro" id="IPR029058">
    <property type="entry name" value="AB_hydrolase_fold"/>
</dbReference>
<dbReference type="EMBL" id="BMXP01000007">
    <property type="protein sequence ID" value="GGW90936.1"/>
    <property type="molecule type" value="Genomic_DNA"/>
</dbReference>
<dbReference type="PRINTS" id="PR00111">
    <property type="entry name" value="ABHYDROLASE"/>
</dbReference>
<keyword evidence="4 5" id="KW-0378">Hydrolase</keyword>
<protein>
    <recommendedName>
        <fullName evidence="5">Pimeloyl-[acyl-carrier protein] methyl ester esterase</fullName>
        <ecNumber evidence="5">3.1.1.85</ecNumber>
    </recommendedName>
    <alternativeName>
        <fullName evidence="5">Biotin synthesis protein BioH</fullName>
    </alternativeName>
    <alternativeName>
        <fullName evidence="5">Carboxylesterase BioH</fullName>
    </alternativeName>
</protein>
<comment type="similarity">
    <text evidence="5">Belongs to the AB hydrolase superfamily. Carboxylesterase BioH family.</text>
</comment>
<dbReference type="Pfam" id="PF00561">
    <property type="entry name" value="Abhydrolase_1"/>
    <property type="match status" value="1"/>
</dbReference>
<dbReference type="GO" id="GO:0016020">
    <property type="term" value="C:membrane"/>
    <property type="evidence" value="ECO:0007669"/>
    <property type="project" value="TreeGrafter"/>
</dbReference>
<feature type="binding site" evidence="5">
    <location>
        <begin position="104"/>
        <end position="105"/>
    </location>
    <ligand>
        <name>substrate</name>
    </ligand>
</feature>
<feature type="active site" evidence="5">
    <location>
        <position position="256"/>
    </location>
</feature>
<comment type="pathway">
    <text evidence="5">Cofactor biosynthesis; biotin biosynthesis.</text>
</comment>
<feature type="binding site" evidence="5">
    <location>
        <position position="256"/>
    </location>
    <ligand>
        <name>substrate</name>
    </ligand>
</feature>
<dbReference type="GO" id="GO:0009102">
    <property type="term" value="P:biotin biosynthetic process"/>
    <property type="evidence" value="ECO:0007669"/>
    <property type="project" value="UniProtKB-UniRule"/>
</dbReference>
<dbReference type="NCBIfam" id="TIGR01738">
    <property type="entry name" value="bioH"/>
    <property type="match status" value="1"/>
</dbReference>
<name>A0A918N0R3_9ALTE</name>
<keyword evidence="1 5" id="KW-0719">Serine esterase</keyword>